<comment type="caution">
    <text evidence="6">The sequence shown here is derived from an EMBL/GenBank/DDBJ whole genome shotgun (WGS) entry which is preliminary data.</text>
</comment>
<feature type="region of interest" description="Disordered" evidence="4">
    <location>
        <begin position="538"/>
        <end position="557"/>
    </location>
</feature>
<evidence type="ECO:0000256" key="4">
    <source>
        <dbReference type="SAM" id="MobiDB-lite"/>
    </source>
</evidence>
<dbReference type="PROSITE" id="PS50011">
    <property type="entry name" value="PROTEIN_KINASE_DOM"/>
    <property type="match status" value="1"/>
</dbReference>
<feature type="domain" description="Protein kinase" evidence="5">
    <location>
        <begin position="213"/>
        <end position="526"/>
    </location>
</feature>
<keyword evidence="6" id="KW-0418">Kinase</keyword>
<dbReference type="InterPro" id="IPR011009">
    <property type="entry name" value="Kinase-like_dom_sf"/>
</dbReference>
<gene>
    <name evidence="6" type="ORF">NC653_009683</name>
</gene>
<dbReference type="InterPro" id="IPR000719">
    <property type="entry name" value="Prot_kinase_dom"/>
</dbReference>
<feature type="compositionally biased region" description="Basic and acidic residues" evidence="4">
    <location>
        <begin position="287"/>
        <end position="306"/>
    </location>
</feature>
<reference evidence="6" key="1">
    <citation type="journal article" date="2023" name="Mol. Ecol. Resour.">
        <title>Chromosome-level genome assembly of a triploid poplar Populus alba 'Berolinensis'.</title>
        <authorList>
            <person name="Chen S."/>
            <person name="Yu Y."/>
            <person name="Wang X."/>
            <person name="Wang S."/>
            <person name="Zhang T."/>
            <person name="Zhou Y."/>
            <person name="He R."/>
            <person name="Meng N."/>
            <person name="Wang Y."/>
            <person name="Liu W."/>
            <person name="Liu Z."/>
            <person name="Liu J."/>
            <person name="Guo Q."/>
            <person name="Huang H."/>
            <person name="Sederoff R.R."/>
            <person name="Wang G."/>
            <person name="Qu G."/>
            <person name="Chen S."/>
        </authorList>
    </citation>
    <scope>NUCLEOTIDE SEQUENCE</scope>
    <source>
        <strain evidence="6">SC-2020</strain>
    </source>
</reference>
<feature type="compositionally biased region" description="Basic and acidic residues" evidence="4">
    <location>
        <begin position="154"/>
        <end position="171"/>
    </location>
</feature>
<dbReference type="GO" id="GO:0005524">
    <property type="term" value="F:ATP binding"/>
    <property type="evidence" value="ECO:0007669"/>
    <property type="project" value="UniProtKB-KW"/>
</dbReference>
<name>A0AAD6R9T0_9ROSI</name>
<dbReference type="PANTHER" id="PTHR47989:SF8">
    <property type="entry name" value="INACTIVE PROTEIN KINASE SELMODRAFT_444075-LIKE"/>
    <property type="match status" value="1"/>
</dbReference>
<dbReference type="EMBL" id="JAQIZT010000003">
    <property type="protein sequence ID" value="KAJ7004936.1"/>
    <property type="molecule type" value="Genomic_DNA"/>
</dbReference>
<sequence length="599" mass="67410">MSEGVQRVVVIQDVSRDMSPIAIRLVLNGFSLKPGDAIILFGVLHQFNNPSTLSFTEGSRWTQNQCLGLTQNSLKKKFPGRQEYVSNVEILEIAKQCEMEQIFSNSVNLPPNDSPKSTSSMQMKKDKRYFMDKLPCGISRMKHNNTIEQLRGSKTRENIKVDEKEEERVPYDEMIPGGPKRRRSARKPPAPPSTGAVREQQFNHGEEITHENHRRSDSFSKSASTSQFMMTTASSSTSTTGYHEHDTSSSTSKTAKHAYMNFQGKENTANTQQATAGKHSLAANTKFEQKEREAESLNEQQRRQKNIDNWMGESPTDENRRPKIGWKRDFSYKEIHAATEGFSQTKFLSEGGFGSVYRGDLDGLAFAVKQHNSASFQGEKEFKSEVEVLSKARHENLLGDFGLARTQHEDSEPSLETRVVGTLGYLAPQYAECGKVSTKTDVYAFGVVLLQLITGLKTTDKILGGIVSARPLLKERNYPDLIDQRILESHDVHQLFWMVRVAEKCLSKDRQKRLTMDKVVYALNYIIESNSTCSLGELTSAKPDSPSSVQDSYESYDDTPSYTIETFSPSFPTDITSTGSTSLRLPPSPPINFRHHLHY</sequence>
<organism evidence="6 7">
    <name type="scientific">Populus alba x Populus x berolinensis</name>
    <dbReference type="NCBI Taxonomy" id="444605"/>
    <lineage>
        <taxon>Eukaryota</taxon>
        <taxon>Viridiplantae</taxon>
        <taxon>Streptophyta</taxon>
        <taxon>Embryophyta</taxon>
        <taxon>Tracheophyta</taxon>
        <taxon>Spermatophyta</taxon>
        <taxon>Magnoliopsida</taxon>
        <taxon>eudicotyledons</taxon>
        <taxon>Gunneridae</taxon>
        <taxon>Pentapetalae</taxon>
        <taxon>rosids</taxon>
        <taxon>fabids</taxon>
        <taxon>Malpighiales</taxon>
        <taxon>Salicaceae</taxon>
        <taxon>Saliceae</taxon>
        <taxon>Populus</taxon>
    </lineage>
</organism>
<keyword evidence="2" id="KW-0547">Nucleotide-binding</keyword>
<keyword evidence="1" id="KW-0723">Serine/threonine-protein kinase</keyword>
<feature type="region of interest" description="Disordered" evidence="4">
    <location>
        <begin position="269"/>
        <end position="322"/>
    </location>
</feature>
<keyword evidence="3" id="KW-0067">ATP-binding</keyword>
<keyword evidence="7" id="KW-1185">Reference proteome</keyword>
<feature type="compositionally biased region" description="Low complexity" evidence="4">
    <location>
        <begin position="222"/>
        <end position="240"/>
    </location>
</feature>
<evidence type="ECO:0000256" key="3">
    <source>
        <dbReference type="ARBA" id="ARBA00022840"/>
    </source>
</evidence>
<dbReference type="PANTHER" id="PTHR47989">
    <property type="entry name" value="OS01G0750732 PROTEIN"/>
    <property type="match status" value="1"/>
</dbReference>
<feature type="compositionally biased region" description="Basic and acidic residues" evidence="4">
    <location>
        <begin position="204"/>
        <end position="218"/>
    </location>
</feature>
<evidence type="ECO:0000259" key="5">
    <source>
        <dbReference type="PROSITE" id="PS50011"/>
    </source>
</evidence>
<accession>A0AAD6R9T0</accession>
<evidence type="ECO:0000256" key="2">
    <source>
        <dbReference type="ARBA" id="ARBA00022741"/>
    </source>
</evidence>
<keyword evidence="6" id="KW-0808">Transferase</keyword>
<evidence type="ECO:0000313" key="6">
    <source>
        <dbReference type="EMBL" id="KAJ7004936.1"/>
    </source>
</evidence>
<feature type="region of interest" description="Disordered" evidence="4">
    <location>
        <begin position="150"/>
        <end position="254"/>
    </location>
</feature>
<proteinExistence type="predicted"/>
<dbReference type="AlphaFoldDB" id="A0AAD6R9T0"/>
<dbReference type="GO" id="GO:0004674">
    <property type="term" value="F:protein serine/threonine kinase activity"/>
    <property type="evidence" value="ECO:0007669"/>
    <property type="project" value="UniProtKB-KW"/>
</dbReference>
<dbReference type="SUPFAM" id="SSF56112">
    <property type="entry name" value="Protein kinase-like (PK-like)"/>
    <property type="match status" value="1"/>
</dbReference>
<dbReference type="Pfam" id="PF00069">
    <property type="entry name" value="Pkinase"/>
    <property type="match status" value="1"/>
</dbReference>
<dbReference type="Gene3D" id="1.10.510.10">
    <property type="entry name" value="Transferase(Phosphotransferase) domain 1"/>
    <property type="match status" value="2"/>
</dbReference>
<protein>
    <submittedName>
        <fullName evidence="6">Inactive protein kinase</fullName>
    </submittedName>
</protein>
<feature type="compositionally biased region" description="Polar residues" evidence="4">
    <location>
        <begin position="545"/>
        <end position="557"/>
    </location>
</feature>
<evidence type="ECO:0000256" key="1">
    <source>
        <dbReference type="ARBA" id="ARBA00022527"/>
    </source>
</evidence>
<dbReference type="Proteomes" id="UP001164929">
    <property type="component" value="Chromosome 3"/>
</dbReference>
<evidence type="ECO:0000313" key="7">
    <source>
        <dbReference type="Proteomes" id="UP001164929"/>
    </source>
</evidence>